<sequence>MCINNLPHDILSLVLKQTVGEQAQSMQNWKHSIHLLAVCRKWRVLAQPWVHSFAFIEAYDGLDEGYESDSQDNNSAIIYNISGQEIDSDVEDDVDVMAGDQSRKGPVWMTNIDFHLLHGKKHMVKYLQLYLDTQMHLVTFLRKVQDILVLDKYQWPRIRALDINIYSILDALDEFSENEDKQIAEVDHISGLIFQSLSGVQKLTVLGHISHIRDIVSCSFGSKIINLYLPQLQYICSHVYTKLSAPTMSNRLEHLKLFMDATTSFDHLRMHTGFLKYIFLINTPIGFPWHNLADETTENKINFPNLESLQLMFESDRYYTNEPLNLPRINAKQSNSPGYKKRLKIYLPKLKILRLEFPPLDCPFFDAEVYPLHLDLIHITAPFSALERLHHMNIKSINRLDIYLDTVSATDETSFYNVTNHLFGKIHISDELYFSIRTQIPFSIDPARISWTMLTSLDLNATIDFAFLLKLIGRIPSLIGLVFKNISVEAFMEDVKYIDSPRWQQLLSSPLDSKLEGIGPMGNYRQHSTHFTCNIIYFMIQRIRSLKHVYIKKKTFKNQIDMLLQHSPNPHPHVRNVIVIDSE</sequence>
<accession>A0A9W8GF48</accession>
<evidence type="ECO:0000313" key="1">
    <source>
        <dbReference type="EMBL" id="KAJ2680890.1"/>
    </source>
</evidence>
<proteinExistence type="predicted"/>
<gene>
    <name evidence="1" type="ORF">GGI25_000194</name>
</gene>
<name>A0A9W8GF48_9FUNG</name>
<organism evidence="1 2">
    <name type="scientific">Coemansia spiralis</name>
    <dbReference type="NCBI Taxonomy" id="417178"/>
    <lineage>
        <taxon>Eukaryota</taxon>
        <taxon>Fungi</taxon>
        <taxon>Fungi incertae sedis</taxon>
        <taxon>Zoopagomycota</taxon>
        <taxon>Kickxellomycotina</taxon>
        <taxon>Kickxellomycetes</taxon>
        <taxon>Kickxellales</taxon>
        <taxon>Kickxellaceae</taxon>
        <taxon>Coemansia</taxon>
    </lineage>
</organism>
<dbReference type="EMBL" id="JANBTW010000002">
    <property type="protein sequence ID" value="KAJ2680890.1"/>
    <property type="molecule type" value="Genomic_DNA"/>
</dbReference>
<dbReference type="AlphaFoldDB" id="A0A9W8GF48"/>
<dbReference type="OrthoDB" id="5557164at2759"/>
<reference evidence="1" key="1">
    <citation type="submission" date="2022-07" db="EMBL/GenBank/DDBJ databases">
        <title>Phylogenomic reconstructions and comparative analyses of Kickxellomycotina fungi.</title>
        <authorList>
            <person name="Reynolds N.K."/>
            <person name="Stajich J.E."/>
            <person name="Barry K."/>
            <person name="Grigoriev I.V."/>
            <person name="Crous P."/>
            <person name="Smith M.E."/>
        </authorList>
    </citation>
    <scope>NUCLEOTIDE SEQUENCE</scope>
    <source>
        <strain evidence="1">NRRL 3115</strain>
    </source>
</reference>
<comment type="caution">
    <text evidence="1">The sequence shown here is derived from an EMBL/GenBank/DDBJ whole genome shotgun (WGS) entry which is preliminary data.</text>
</comment>
<protein>
    <recommendedName>
        <fullName evidence="3">F-box domain-containing protein</fullName>
    </recommendedName>
</protein>
<evidence type="ECO:0000313" key="2">
    <source>
        <dbReference type="Proteomes" id="UP001151518"/>
    </source>
</evidence>
<dbReference type="Proteomes" id="UP001151518">
    <property type="component" value="Unassembled WGS sequence"/>
</dbReference>
<evidence type="ECO:0008006" key="3">
    <source>
        <dbReference type="Google" id="ProtNLM"/>
    </source>
</evidence>